<dbReference type="InterPro" id="IPR007253">
    <property type="entry name" value="Cell_wall-bd_2"/>
</dbReference>
<dbReference type="RefSeq" id="WP_218320976.1">
    <property type="nucleotide sequence ID" value="NZ_JAEEGC010000059.1"/>
</dbReference>
<dbReference type="EMBL" id="JAEEGC010000059">
    <property type="protein sequence ID" value="MBV7273907.1"/>
    <property type="molecule type" value="Genomic_DNA"/>
</dbReference>
<protein>
    <submittedName>
        <fullName evidence="2">Cell wall-binding repeat-containing protein</fullName>
    </submittedName>
</protein>
<dbReference type="PANTHER" id="PTHR30032">
    <property type="entry name" value="N-ACETYLMURAMOYL-L-ALANINE AMIDASE-RELATED"/>
    <property type="match status" value="1"/>
</dbReference>
<accession>A0A949WVN9</accession>
<reference evidence="2" key="1">
    <citation type="submission" date="2020-12" db="EMBL/GenBank/DDBJ databases">
        <title>Clostridium thailandense sp. nov., a novel acetogenic bacterium isolated from peat land soil in Thailand.</title>
        <authorList>
            <person name="Chaikitkaew S."/>
            <person name="Birkeland N.K."/>
        </authorList>
    </citation>
    <scope>NUCLEOTIDE SEQUENCE</scope>
    <source>
        <strain evidence="2">PL3</strain>
    </source>
</reference>
<evidence type="ECO:0000313" key="2">
    <source>
        <dbReference type="EMBL" id="MBV7273907.1"/>
    </source>
</evidence>
<dbReference type="Proteomes" id="UP000694308">
    <property type="component" value="Unassembled WGS sequence"/>
</dbReference>
<keyword evidence="3" id="KW-1185">Reference proteome</keyword>
<dbReference type="Pfam" id="PF04122">
    <property type="entry name" value="CW_binding_2"/>
    <property type="match status" value="3"/>
</dbReference>
<organism evidence="2 3">
    <name type="scientific">Clostridium thailandense</name>
    <dbReference type="NCBI Taxonomy" id="2794346"/>
    <lineage>
        <taxon>Bacteria</taxon>
        <taxon>Bacillati</taxon>
        <taxon>Bacillota</taxon>
        <taxon>Clostridia</taxon>
        <taxon>Eubacteriales</taxon>
        <taxon>Clostridiaceae</taxon>
        <taxon>Clostridium</taxon>
    </lineage>
</organism>
<keyword evidence="1" id="KW-0732">Signal</keyword>
<dbReference type="InterPro" id="IPR051922">
    <property type="entry name" value="Bact_Sporulation_Assoc"/>
</dbReference>
<feature type="chain" id="PRO_5037038079" evidence="1">
    <location>
        <begin position="31"/>
        <end position="1364"/>
    </location>
</feature>
<name>A0A949WVN9_9CLOT</name>
<evidence type="ECO:0000313" key="3">
    <source>
        <dbReference type="Proteomes" id="UP000694308"/>
    </source>
</evidence>
<comment type="caution">
    <text evidence="2">The sequence shown here is derived from an EMBL/GenBank/DDBJ whole genome shotgun (WGS) entry which is preliminary data.</text>
</comment>
<gene>
    <name evidence="2" type="ORF">I6U48_13445</name>
</gene>
<proteinExistence type="predicted"/>
<dbReference type="PANTHER" id="PTHR30032:SF8">
    <property type="entry name" value="GERMINATION-SPECIFIC N-ACETYLMURAMOYL-L-ALANINE AMIDASE"/>
    <property type="match status" value="1"/>
</dbReference>
<sequence length="1364" mass="144413">MSKKGTKALASATLMSLVLTTALSAGPVKAAQGSVTRIGEADRYATAASVATKNWTTSDNVVLVSGEGYADAVSASALAKQLDAPILLTTAGSLNTDTANALSTLKAKNIYVVGGNASVSQAVRDQLKSSYTLIELGGANRYETNAAVAQKLVDLGVKADNVIMVGGEGFSDALSVAPVAAAKGQILLLGMNDANYMKPVLDFVANNKSKVTVVGTKNVISDAILSQVNGTRVDGGSDRWDTNLKVLAAFKDALKTDKLYVASASYNAKDDGYADALVASALAGKTASPLVLVDKENATGTNNAVKYIADNATKTTDLNVVGGTGVVSSGVVDAINKAVTNPTSDNNSVESIEAVSLNQIKVHFNASVDSDSAEDVTNYKIDGTQLTQRDANNVAVDENSAVAKAVDDNTVLITLAHPRKQYDNVTVTVKKGVVLTEDKNNSFDEFEQDVEFKDVTQPTLKSVTVEGNSQLTVEFSEAVNMGDPTSVDKAISQLKSKFKIDGQSIGNYGVNTTWSDIKDHIAVPTGISSTNSGTWANKVMFYFDSAIESGNHTLKISDGDSDGVLRDSAGFVFKEASQDFTVDSVSTKPVAKTVEETSSGEVHITFDRPMDVQTAKDLGNYEINGKKLSSISGAYIKTDNNDTLIKLKHISDGTIQTGSNTVYIKNSIKDAYGNKVADDTRVNFTDVKDETKPTVQSVTVVDSETIRVKFSKDVDYNYATNKSNYKLLDNKDLDITSHIKGIYSTVGESDTGNTDTFNIKLTKFNPSDTNDDWRLTGSKYTLTIKNIIDTASTPNTMEDFTQVISGNDNIAPKGTGIYAKLRSSSSEKDKVIVYFSEAMDSSTITNKDNYKFINGEGDTKSLPSDANISAGGDDKSAIIEFPTSYNVKTGGKQIDNNSNNVYSVIVSNVKDEAGNILDGVAFNNDNSIGLSKAGAQVKDNTVKSYYDGDDLKVDVQFDRALDDVNANDFTFGGVHPTSAPKNGDKVTLIFKDGASLTSNDSAPAGTYANGRTVTYANGKTNTAPSKIELIKAQGQNARLAITSTTTTDETGALVSVKEDGTTPVALSDTQALTYDYQAAPRTTCWDDTTADYWTATKDNTGGKVYVTFDTILDTNSGVKTDDFTFTGLNGTDIKADNVNVVGNTVVFSFNTTNKDYSAFTTSLDVRAKSSVSLRTQKDVDGNNATYTPSSDDIKKRTITITDSSNPTPVTGQVDLSTVAVDTNAVPFSTVVTFKLAGVDGSNYNVKVNGVDAIYNATTGKFAATVDGTLTADKFTQSSFVVSTKSTTTTATADLTTVAVDTNAVPFSTVVTFKLANGADGSNYTVKVKNVDAIYNATTGKFAATVDGTYTADKFTAADFVVSAK</sequence>
<feature type="signal peptide" evidence="1">
    <location>
        <begin position="1"/>
        <end position="30"/>
    </location>
</feature>
<evidence type="ECO:0000256" key="1">
    <source>
        <dbReference type="SAM" id="SignalP"/>
    </source>
</evidence>